<feature type="region of interest" description="Disordered" evidence="1">
    <location>
        <begin position="182"/>
        <end position="232"/>
    </location>
</feature>
<feature type="compositionally biased region" description="Basic and acidic residues" evidence="1">
    <location>
        <begin position="213"/>
        <end position="232"/>
    </location>
</feature>
<evidence type="ECO:0000313" key="3">
    <source>
        <dbReference type="EMBL" id="KAK5063617.1"/>
    </source>
</evidence>
<organism evidence="3 4">
    <name type="scientific">Exophiala sideris</name>
    <dbReference type="NCBI Taxonomy" id="1016849"/>
    <lineage>
        <taxon>Eukaryota</taxon>
        <taxon>Fungi</taxon>
        <taxon>Dikarya</taxon>
        <taxon>Ascomycota</taxon>
        <taxon>Pezizomycotina</taxon>
        <taxon>Eurotiomycetes</taxon>
        <taxon>Chaetothyriomycetidae</taxon>
        <taxon>Chaetothyriales</taxon>
        <taxon>Herpotrichiellaceae</taxon>
        <taxon>Exophiala</taxon>
    </lineage>
</organism>
<dbReference type="Pfam" id="PF25485">
    <property type="entry name" value="DUF7908"/>
    <property type="match status" value="1"/>
</dbReference>
<keyword evidence="4" id="KW-1185">Reference proteome</keyword>
<sequence length="232" mass="24586">MTTASGIVTSSSTTPNPLGSTASTSVASSSQATTITRLTTAIPSPALTSTTTTKTVSATGFVLRITATPSGLRRRQSGLQFLGFDANDNSIAVTDPDSAALIFEGDGSTLLSNGMYLGTEVDQEGPVERVSTMPAGFHDWIFVGGLAQLQGTTGFFLGGDGIISAIVSNSTCSNNISLVRAGKRNPKKHDARSDPDLQLHRWPRYNSNNNERNSVRPEYAEHDHHWAGDNED</sequence>
<dbReference type="Proteomes" id="UP001345691">
    <property type="component" value="Unassembled WGS sequence"/>
</dbReference>
<proteinExistence type="predicted"/>
<evidence type="ECO:0000313" key="4">
    <source>
        <dbReference type="Proteomes" id="UP001345691"/>
    </source>
</evidence>
<feature type="region of interest" description="Disordered" evidence="1">
    <location>
        <begin position="1"/>
        <end position="30"/>
    </location>
</feature>
<gene>
    <name evidence="3" type="ORF">LTR69_004323</name>
</gene>
<feature type="domain" description="DUF7908" evidence="2">
    <location>
        <begin position="59"/>
        <end position="173"/>
    </location>
</feature>
<name>A0ABR0JGH9_9EURO</name>
<dbReference type="InterPro" id="IPR057230">
    <property type="entry name" value="DUF7908"/>
</dbReference>
<comment type="caution">
    <text evidence="3">The sequence shown here is derived from an EMBL/GenBank/DDBJ whole genome shotgun (WGS) entry which is preliminary data.</text>
</comment>
<evidence type="ECO:0000259" key="2">
    <source>
        <dbReference type="Pfam" id="PF25485"/>
    </source>
</evidence>
<feature type="compositionally biased region" description="Low complexity" evidence="1">
    <location>
        <begin position="20"/>
        <end position="30"/>
    </location>
</feature>
<accession>A0ABR0JGH9</accession>
<reference evidence="3 4" key="1">
    <citation type="submission" date="2023-08" db="EMBL/GenBank/DDBJ databases">
        <title>Black Yeasts Isolated from many extreme environments.</title>
        <authorList>
            <person name="Coleine C."/>
            <person name="Stajich J.E."/>
            <person name="Selbmann L."/>
        </authorList>
    </citation>
    <scope>NUCLEOTIDE SEQUENCE [LARGE SCALE GENOMIC DNA]</scope>
    <source>
        <strain evidence="3 4">CCFEE 6328</strain>
    </source>
</reference>
<protein>
    <recommendedName>
        <fullName evidence="2">DUF7908 domain-containing protein</fullName>
    </recommendedName>
</protein>
<dbReference type="EMBL" id="JAVRRF010000007">
    <property type="protein sequence ID" value="KAK5063617.1"/>
    <property type="molecule type" value="Genomic_DNA"/>
</dbReference>
<evidence type="ECO:0000256" key="1">
    <source>
        <dbReference type="SAM" id="MobiDB-lite"/>
    </source>
</evidence>
<feature type="compositionally biased region" description="Polar residues" evidence="1">
    <location>
        <begin position="1"/>
        <end position="19"/>
    </location>
</feature>